<dbReference type="Gene3D" id="3.10.20.860">
    <property type="match status" value="1"/>
</dbReference>
<gene>
    <name evidence="1" type="ORF">DSCOOX_12590</name>
</gene>
<dbReference type="CDD" id="cd12870">
    <property type="entry name" value="MqsA"/>
    <property type="match status" value="1"/>
</dbReference>
<reference evidence="1 2" key="1">
    <citation type="submission" date="2019-11" db="EMBL/GenBank/DDBJ databases">
        <title>Comparative genomics of hydrocarbon-degrading Desulfosarcina strains.</title>
        <authorList>
            <person name="Watanabe M."/>
            <person name="Kojima H."/>
            <person name="Fukui M."/>
        </authorList>
    </citation>
    <scope>NUCLEOTIDE SEQUENCE [LARGE SCALE GENOMIC DNA]</scope>
    <source>
        <strain evidence="2">oXyS1</strain>
    </source>
</reference>
<dbReference type="Proteomes" id="UP000422108">
    <property type="component" value="Chromosome"/>
</dbReference>
<evidence type="ECO:0008006" key="3">
    <source>
        <dbReference type="Google" id="ProtNLM"/>
    </source>
</evidence>
<keyword evidence="2" id="KW-1185">Reference proteome</keyword>
<dbReference type="NCBIfam" id="TIGR03831">
    <property type="entry name" value="YgiT_finger"/>
    <property type="match status" value="1"/>
</dbReference>
<organism evidence="1 2">
    <name type="scientific">Desulfosarcina ovata subsp. ovata</name>
    <dbReference type="NCBI Taxonomy" id="2752305"/>
    <lineage>
        <taxon>Bacteria</taxon>
        <taxon>Pseudomonadati</taxon>
        <taxon>Thermodesulfobacteriota</taxon>
        <taxon>Desulfobacteria</taxon>
        <taxon>Desulfobacterales</taxon>
        <taxon>Desulfosarcinaceae</taxon>
        <taxon>Desulfosarcina</taxon>
    </lineage>
</organism>
<dbReference type="EMBL" id="AP021879">
    <property type="protein sequence ID" value="BBO88079.1"/>
    <property type="molecule type" value="Genomic_DNA"/>
</dbReference>
<name>A0A5K8A6I3_9BACT</name>
<evidence type="ECO:0000313" key="2">
    <source>
        <dbReference type="Proteomes" id="UP000422108"/>
    </source>
</evidence>
<dbReference type="InterPro" id="IPR025354">
    <property type="entry name" value="DUF4258"/>
</dbReference>
<proteinExistence type="predicted"/>
<accession>A0A5K8A6I3</accession>
<dbReference type="Pfam" id="PF14076">
    <property type="entry name" value="DUF4258"/>
    <property type="match status" value="1"/>
</dbReference>
<protein>
    <recommendedName>
        <fullName evidence="3">YgiT-type zinc finger domain-containing protein</fullName>
    </recommendedName>
</protein>
<dbReference type="InterPro" id="IPR022453">
    <property type="entry name" value="Znf_MqsA-type"/>
</dbReference>
<dbReference type="RefSeq" id="WP_162458808.1">
    <property type="nucleotide sequence ID" value="NZ_AP021879.1"/>
</dbReference>
<dbReference type="AlphaFoldDB" id="A0A5K8A6I3"/>
<sequence length="194" mass="22147">MIMALENDAPKIEWIREKAKASDYHISEHIVRYFMVKKVTIREIEDAIANGRIIETHRHPARGVSALVLGYAGEKPIHVMCADDQHGWLLILFTYVPGSKMWKDPVNRIEHGGKRMGEKLNKCFFCGGMIEQVQVGNFDYRLEGQLYVVKDIPAGLCVQCGEKYITAKASKKINSLIEDERFVGTEDVFVLKYE</sequence>
<evidence type="ECO:0000313" key="1">
    <source>
        <dbReference type="EMBL" id="BBO88079.1"/>
    </source>
</evidence>